<dbReference type="PANTHER" id="PTHR45670">
    <property type="entry name" value="E3 UBIQUITIN-PROTEIN LIGASE TRIP12"/>
    <property type="match status" value="1"/>
</dbReference>
<sequence>MRIKISIFIRSNVVVELEDDEKCIFFYLHLLVQSVEWGQKNDRTRRVWEPTYTLIYGDALDNSGILDTSNSEIIKMNRIPKAVADGLRVISYLQQIAASVPEYETTADIFVSEKLTQKIMQILADPLIVSARALPSWSEELVYNYPCLFSGETRRVSVFNIFAFTFCIEFYISSNSLSLNNSKNTRY</sequence>
<dbReference type="GO" id="GO:0070534">
    <property type="term" value="P:protein K63-linked ubiquitination"/>
    <property type="evidence" value="ECO:0007669"/>
    <property type="project" value="TreeGrafter"/>
</dbReference>
<evidence type="ECO:0000256" key="1">
    <source>
        <dbReference type="ARBA" id="ARBA00022679"/>
    </source>
</evidence>
<dbReference type="GO" id="GO:0016607">
    <property type="term" value="C:nuclear speck"/>
    <property type="evidence" value="ECO:0007669"/>
    <property type="project" value="TreeGrafter"/>
</dbReference>
<dbReference type="AlphaFoldDB" id="A0A183DDN7"/>
<evidence type="ECO:0000313" key="3">
    <source>
        <dbReference type="EMBL" id="VDK56256.1"/>
    </source>
</evidence>
<reference evidence="3 4" key="2">
    <citation type="submission" date="2018-11" db="EMBL/GenBank/DDBJ databases">
        <authorList>
            <consortium name="Pathogen Informatics"/>
        </authorList>
    </citation>
    <scope>NUCLEOTIDE SEQUENCE [LARGE SCALE GENOMIC DNA]</scope>
</reference>
<dbReference type="EMBL" id="UYRT01016724">
    <property type="protein sequence ID" value="VDK56256.1"/>
    <property type="molecule type" value="Genomic_DNA"/>
</dbReference>
<comment type="similarity">
    <text evidence="2">Belongs to the UPL family. K-HECT subfamily.</text>
</comment>
<comment type="pathway">
    <text evidence="2">Protein modification; protein ubiquitination.</text>
</comment>
<organism evidence="5">
    <name type="scientific">Gongylonema pulchrum</name>
    <dbReference type="NCBI Taxonomy" id="637853"/>
    <lineage>
        <taxon>Eukaryota</taxon>
        <taxon>Metazoa</taxon>
        <taxon>Ecdysozoa</taxon>
        <taxon>Nematoda</taxon>
        <taxon>Chromadorea</taxon>
        <taxon>Rhabditida</taxon>
        <taxon>Spirurina</taxon>
        <taxon>Spiruromorpha</taxon>
        <taxon>Spiruroidea</taxon>
        <taxon>Gongylonematidae</taxon>
        <taxon>Gongylonema</taxon>
    </lineage>
</organism>
<accession>A0A183DDN7</accession>
<dbReference type="UniPathway" id="UPA00143"/>
<dbReference type="EC" id="2.3.2.26" evidence="2"/>
<evidence type="ECO:0000313" key="4">
    <source>
        <dbReference type="Proteomes" id="UP000271098"/>
    </source>
</evidence>
<keyword evidence="2" id="KW-0833">Ubl conjugation pathway</keyword>
<dbReference type="PANTHER" id="PTHR45670:SF1">
    <property type="entry name" value="E3 UBIQUITIN-PROTEIN LIGASE HECTD1"/>
    <property type="match status" value="1"/>
</dbReference>
<dbReference type="GO" id="GO:0061630">
    <property type="term" value="F:ubiquitin protein ligase activity"/>
    <property type="evidence" value="ECO:0007669"/>
    <property type="project" value="UniProtKB-UniRule"/>
</dbReference>
<gene>
    <name evidence="3" type="ORF">GPUH_LOCUS6827</name>
</gene>
<reference evidence="5" key="1">
    <citation type="submission" date="2016-06" db="UniProtKB">
        <authorList>
            <consortium name="WormBaseParasite"/>
        </authorList>
    </citation>
    <scope>IDENTIFICATION</scope>
</reference>
<proteinExistence type="inferred from homology"/>
<evidence type="ECO:0000313" key="5">
    <source>
        <dbReference type="WBParaSite" id="GPUH_0000683701-mRNA-1"/>
    </source>
</evidence>
<dbReference type="WBParaSite" id="GPUH_0000683701-mRNA-1">
    <property type="protein sequence ID" value="GPUH_0000683701-mRNA-1"/>
    <property type="gene ID" value="GPUH_0000683701"/>
</dbReference>
<keyword evidence="1 2" id="KW-0808">Transferase</keyword>
<dbReference type="Proteomes" id="UP000271098">
    <property type="component" value="Unassembled WGS sequence"/>
</dbReference>
<keyword evidence="4" id="KW-1185">Reference proteome</keyword>
<name>A0A183DDN7_9BILA</name>
<dbReference type="InterPro" id="IPR045322">
    <property type="entry name" value="HECTD1/TRIP12-like"/>
</dbReference>
<protein>
    <recommendedName>
        <fullName evidence="2">E3 ubiquitin-protein ligase</fullName>
        <ecNumber evidence="2">2.3.2.26</ecNumber>
    </recommendedName>
</protein>
<comment type="function">
    <text evidence="2">E3 ubiquitin-protein ligase which accepts ubiquitin from an E2 ubiquitin-conjugating enzyme in the form of a thioester and then directly transfers the ubiquitin to targeted substrates.</text>
</comment>
<dbReference type="GO" id="GO:0043161">
    <property type="term" value="P:proteasome-mediated ubiquitin-dependent protein catabolic process"/>
    <property type="evidence" value="ECO:0007669"/>
    <property type="project" value="TreeGrafter"/>
</dbReference>
<dbReference type="OrthoDB" id="271273at2759"/>
<comment type="catalytic activity">
    <reaction evidence="2">
        <text>S-ubiquitinyl-[E2 ubiquitin-conjugating enzyme]-L-cysteine + [acceptor protein]-L-lysine = [E2 ubiquitin-conjugating enzyme]-L-cysteine + N(6)-ubiquitinyl-[acceptor protein]-L-lysine.</text>
        <dbReference type="EC" id="2.3.2.26"/>
    </reaction>
</comment>
<evidence type="ECO:0000256" key="2">
    <source>
        <dbReference type="RuleBase" id="RU369009"/>
    </source>
</evidence>